<sequence length="55" mass="5796">MSASPLGSLDSTSSMPLVANSASQIVTLISSLTPDERHSLLFDVNTSLENEDMGE</sequence>
<evidence type="ECO:0000313" key="2">
    <source>
        <dbReference type="Proteomes" id="UP000789901"/>
    </source>
</evidence>
<name>A0ABN7UZW6_GIGMA</name>
<evidence type="ECO:0000313" key="1">
    <source>
        <dbReference type="EMBL" id="CAG8708156.1"/>
    </source>
</evidence>
<reference evidence="1 2" key="1">
    <citation type="submission" date="2021-06" db="EMBL/GenBank/DDBJ databases">
        <authorList>
            <person name="Kallberg Y."/>
            <person name="Tangrot J."/>
            <person name="Rosling A."/>
        </authorList>
    </citation>
    <scope>NUCLEOTIDE SEQUENCE [LARGE SCALE GENOMIC DNA]</scope>
    <source>
        <strain evidence="1 2">120-4 pot B 10/14</strain>
    </source>
</reference>
<accession>A0ABN7UZW6</accession>
<dbReference type="Proteomes" id="UP000789901">
    <property type="component" value="Unassembled WGS sequence"/>
</dbReference>
<dbReference type="EMBL" id="CAJVQB010007725">
    <property type="protein sequence ID" value="CAG8708156.1"/>
    <property type="molecule type" value="Genomic_DNA"/>
</dbReference>
<keyword evidence="2" id="KW-1185">Reference proteome</keyword>
<gene>
    <name evidence="1" type="ORF">GMARGA_LOCUS12573</name>
</gene>
<protein>
    <submittedName>
        <fullName evidence="1">25604_t:CDS:1</fullName>
    </submittedName>
</protein>
<proteinExistence type="predicted"/>
<organism evidence="1 2">
    <name type="scientific">Gigaspora margarita</name>
    <dbReference type="NCBI Taxonomy" id="4874"/>
    <lineage>
        <taxon>Eukaryota</taxon>
        <taxon>Fungi</taxon>
        <taxon>Fungi incertae sedis</taxon>
        <taxon>Mucoromycota</taxon>
        <taxon>Glomeromycotina</taxon>
        <taxon>Glomeromycetes</taxon>
        <taxon>Diversisporales</taxon>
        <taxon>Gigasporaceae</taxon>
        <taxon>Gigaspora</taxon>
    </lineage>
</organism>
<comment type="caution">
    <text evidence="1">The sequence shown here is derived from an EMBL/GenBank/DDBJ whole genome shotgun (WGS) entry which is preliminary data.</text>
</comment>